<dbReference type="InterPro" id="IPR025723">
    <property type="entry name" value="ArsA/GET3_ATPase-like"/>
</dbReference>
<dbReference type="InterPro" id="IPR041243">
    <property type="entry name" value="STI1/HOP_DP"/>
</dbReference>
<evidence type="ECO:0000256" key="2">
    <source>
        <dbReference type="ARBA" id="ARBA00022737"/>
    </source>
</evidence>
<comment type="similarity">
    <text evidence="1">Belongs to the arsA ATPase family.</text>
</comment>
<evidence type="ECO:0000259" key="5">
    <source>
        <dbReference type="Pfam" id="PF17830"/>
    </source>
</evidence>
<dbReference type="PANTHER" id="PTHR10803">
    <property type="entry name" value="ARSENICAL PUMP-DRIVING ATPASE ARSENITE-TRANSLOCATING ATPASE"/>
    <property type="match status" value="1"/>
</dbReference>
<evidence type="ECO:0000313" key="7">
    <source>
        <dbReference type="Proteomes" id="UP001153069"/>
    </source>
</evidence>
<dbReference type="GO" id="GO:0043529">
    <property type="term" value="C:GET complex"/>
    <property type="evidence" value="ECO:0007669"/>
    <property type="project" value="TreeGrafter"/>
</dbReference>
<dbReference type="Pfam" id="PF02374">
    <property type="entry name" value="ArsA_ATPase"/>
    <property type="match status" value="2"/>
</dbReference>
<dbReference type="Gene3D" id="1.10.260.100">
    <property type="match status" value="1"/>
</dbReference>
<evidence type="ECO:0000259" key="4">
    <source>
        <dbReference type="Pfam" id="PF02374"/>
    </source>
</evidence>
<dbReference type="EMBL" id="CAICTM010000091">
    <property type="protein sequence ID" value="CAB9500795.1"/>
    <property type="molecule type" value="Genomic_DNA"/>
</dbReference>
<evidence type="ECO:0000256" key="3">
    <source>
        <dbReference type="SAM" id="MobiDB-lite"/>
    </source>
</evidence>
<keyword evidence="2" id="KW-0677">Repeat</keyword>
<dbReference type="Pfam" id="PF17830">
    <property type="entry name" value="STI1-HOP_DP"/>
    <property type="match status" value="1"/>
</dbReference>
<name>A0A9N8DHT2_9STRA</name>
<dbReference type="NCBIfam" id="TIGR00345">
    <property type="entry name" value="GET3_arsA_TRC40"/>
    <property type="match status" value="1"/>
</dbReference>
<dbReference type="CDD" id="cd02035">
    <property type="entry name" value="ArsA"/>
    <property type="match status" value="1"/>
</dbReference>
<organism evidence="6 7">
    <name type="scientific">Seminavis robusta</name>
    <dbReference type="NCBI Taxonomy" id="568900"/>
    <lineage>
        <taxon>Eukaryota</taxon>
        <taxon>Sar</taxon>
        <taxon>Stramenopiles</taxon>
        <taxon>Ochrophyta</taxon>
        <taxon>Bacillariophyta</taxon>
        <taxon>Bacillariophyceae</taxon>
        <taxon>Bacillariophycidae</taxon>
        <taxon>Naviculales</taxon>
        <taxon>Naviculaceae</taxon>
        <taxon>Seminavis</taxon>
    </lineage>
</organism>
<dbReference type="PANTHER" id="PTHR10803:SF3">
    <property type="entry name" value="ATPASE GET3"/>
    <property type="match status" value="1"/>
</dbReference>
<feature type="domain" description="ArsA/GET3 Anion-transporting ATPase-like" evidence="4">
    <location>
        <begin position="16"/>
        <end position="296"/>
    </location>
</feature>
<evidence type="ECO:0000313" key="6">
    <source>
        <dbReference type="EMBL" id="CAB9500795.1"/>
    </source>
</evidence>
<dbReference type="Gene3D" id="3.40.50.300">
    <property type="entry name" value="P-loop containing nucleotide triphosphate hydrolases"/>
    <property type="match status" value="1"/>
</dbReference>
<dbReference type="GO" id="GO:0071816">
    <property type="term" value="P:tail-anchored membrane protein insertion into ER membrane"/>
    <property type="evidence" value="ECO:0007669"/>
    <property type="project" value="TreeGrafter"/>
</dbReference>
<dbReference type="GO" id="GO:0005524">
    <property type="term" value="F:ATP binding"/>
    <property type="evidence" value="ECO:0007669"/>
    <property type="project" value="InterPro"/>
</dbReference>
<evidence type="ECO:0000256" key="1">
    <source>
        <dbReference type="ARBA" id="ARBA00011040"/>
    </source>
</evidence>
<dbReference type="OrthoDB" id="1770at2759"/>
<dbReference type="InterPro" id="IPR027417">
    <property type="entry name" value="P-loop_NTPase"/>
</dbReference>
<protein>
    <submittedName>
        <fullName evidence="6">ATPase GET3</fullName>
    </submittedName>
</protein>
<accession>A0A9N8DHT2</accession>
<dbReference type="InterPro" id="IPR016300">
    <property type="entry name" value="ATPase_ArsA/GET3"/>
</dbReference>
<dbReference type="Proteomes" id="UP001153069">
    <property type="component" value="Unassembled WGS sequence"/>
</dbReference>
<feature type="domain" description="ArsA/GET3 Anion-transporting ATPase-like" evidence="4">
    <location>
        <begin position="320"/>
        <end position="382"/>
    </location>
</feature>
<keyword evidence="7" id="KW-1185">Reference proteome</keyword>
<reference evidence="6" key="1">
    <citation type="submission" date="2020-06" db="EMBL/GenBank/DDBJ databases">
        <authorList>
            <consortium name="Plant Systems Biology data submission"/>
        </authorList>
    </citation>
    <scope>NUCLEOTIDE SEQUENCE</scope>
    <source>
        <strain evidence="6">D6</strain>
    </source>
</reference>
<feature type="region of interest" description="Disordered" evidence="3">
    <location>
        <begin position="481"/>
        <end position="509"/>
    </location>
</feature>
<feature type="domain" description="STI1/HOP DP" evidence="5">
    <location>
        <begin position="515"/>
        <end position="566"/>
    </location>
</feature>
<dbReference type="SUPFAM" id="SSF52540">
    <property type="entry name" value="P-loop containing nucleoside triphosphate hydrolases"/>
    <property type="match status" value="1"/>
</dbReference>
<dbReference type="GO" id="GO:0016887">
    <property type="term" value="F:ATP hydrolysis activity"/>
    <property type="evidence" value="ECO:0007669"/>
    <property type="project" value="InterPro"/>
</dbReference>
<comment type="caution">
    <text evidence="6">The sequence shown here is derived from an EMBL/GenBank/DDBJ whole genome shotgun (WGS) entry which is preliminary data.</text>
</comment>
<sequence length="570" mass="62266">MSLDSLVNAAAGSDLKFVFVGGKGGVGKTTSSSAIATLLATICQKRVLLVSTDPAHSLGDAWRQKFSNVPTKAIAPAQDGTSTGGSLDIMEVDPQQSMEGELQQWAAVSQELFAGSSSPNDKDKNDEWSSKMAQFQEWLSGIPGIDEATALSNAITHIESGNYDLIVFDTAPTGHTLKLLALPEILEQGIDKLQSWQTTFWSYWEAFKTASSTASMTKAQRRAALKNQVKDKLTQYKHDIQKVAMMLQDQTRTRFVVVCIAEFLSVSETQRLLQELTKNQVIASHIIVNQLVVQDALTQEQLTELESLAEVGNLQLPQELLRKTVHACRLTTARKSIQQRYLSDLKGFTEVTERNVEVCEVPLLPEEVTGTDAIRRFAKLLVRNPDVVSADSSGSTANTGGKLYDHLIAAKNGTATTTKTEFSPGDVVQVTGLAKSPQFNDLEGKVTTHRNDETGRYGVMVQFQGKKKTLALQPKNLVFVRNSDKKHKSGSRGGNSNENAENAVNGASSGMMDKAKKILEDPEIKDLVAQNPRFKVAVQDCLENPMNVMKYLGDPEMSPLISKAMSKMGI</sequence>
<gene>
    <name evidence="6" type="ORF">SEMRO_92_G048090.1</name>
</gene>
<proteinExistence type="inferred from homology"/>
<feature type="compositionally biased region" description="Polar residues" evidence="3">
    <location>
        <begin position="494"/>
        <end position="508"/>
    </location>
</feature>
<dbReference type="AlphaFoldDB" id="A0A9N8DHT2"/>